<organism evidence="1 2">
    <name type="scientific">Mesorhizobium calcicola</name>
    <dbReference type="NCBI Taxonomy" id="1300310"/>
    <lineage>
        <taxon>Bacteria</taxon>
        <taxon>Pseudomonadati</taxon>
        <taxon>Pseudomonadota</taxon>
        <taxon>Alphaproteobacteria</taxon>
        <taxon>Hyphomicrobiales</taxon>
        <taxon>Phyllobacteriaceae</taxon>
        <taxon>Mesorhizobium</taxon>
    </lineage>
</organism>
<name>A0ABW4WBR7_9HYPH</name>
<keyword evidence="2" id="KW-1185">Reference proteome</keyword>
<comment type="caution">
    <text evidence="1">The sequence shown here is derived from an EMBL/GenBank/DDBJ whole genome shotgun (WGS) entry which is preliminary data.</text>
</comment>
<accession>A0ABW4WBR7</accession>
<dbReference type="RefSeq" id="WP_379018505.1">
    <property type="nucleotide sequence ID" value="NZ_JBHUGY010000019.1"/>
</dbReference>
<proteinExistence type="predicted"/>
<reference evidence="2" key="1">
    <citation type="journal article" date="2019" name="Int. J. Syst. Evol. Microbiol.">
        <title>The Global Catalogue of Microorganisms (GCM) 10K type strain sequencing project: providing services to taxonomists for standard genome sequencing and annotation.</title>
        <authorList>
            <consortium name="The Broad Institute Genomics Platform"/>
            <consortium name="The Broad Institute Genome Sequencing Center for Infectious Disease"/>
            <person name="Wu L."/>
            <person name="Ma J."/>
        </authorList>
    </citation>
    <scope>NUCLEOTIDE SEQUENCE [LARGE SCALE GENOMIC DNA]</scope>
    <source>
        <strain evidence="2">CGMCC 1.16226</strain>
    </source>
</reference>
<dbReference type="Proteomes" id="UP001597349">
    <property type="component" value="Unassembled WGS sequence"/>
</dbReference>
<protein>
    <submittedName>
        <fullName evidence="1">Uncharacterized protein</fullName>
    </submittedName>
</protein>
<gene>
    <name evidence="1" type="ORF">ACFSQT_11235</name>
</gene>
<sequence length="182" mass="21033">MRRRKNMNRPTGTDAYLGIPATVFYENGTRRTPNYIVRFIRKAFNDPALPPFWELTVGNSRYSYRVILSLPADELETAMQSLPLPSAERNGVDFMRAYKEVILPEDIRRLSGDATMAFLTYKVEFAPPGSPYRKGQRYNEADLTRPITHTDADIAENDRRRDALLRRFEAEIAEARLPSLRF</sequence>
<evidence type="ECO:0000313" key="1">
    <source>
        <dbReference type="EMBL" id="MFD2053641.1"/>
    </source>
</evidence>
<dbReference type="EMBL" id="JBHUGY010000019">
    <property type="protein sequence ID" value="MFD2053641.1"/>
    <property type="molecule type" value="Genomic_DNA"/>
</dbReference>
<evidence type="ECO:0000313" key="2">
    <source>
        <dbReference type="Proteomes" id="UP001597349"/>
    </source>
</evidence>